<dbReference type="EMBL" id="VSRR010000089">
    <property type="protein sequence ID" value="MPC09861.1"/>
    <property type="molecule type" value="Genomic_DNA"/>
</dbReference>
<sequence>MPQGCRVPHKPLPHSCSQGTVLHDSNTQEYSTAHFQGWGMEVMRGRTQEYSTAHSLGWVMEVMRNKTR</sequence>
<evidence type="ECO:0000313" key="2">
    <source>
        <dbReference type="Proteomes" id="UP000324222"/>
    </source>
</evidence>
<protein>
    <submittedName>
        <fullName evidence="1">Uncharacterized protein</fullName>
    </submittedName>
</protein>
<dbReference type="AlphaFoldDB" id="A0A5B7CM10"/>
<name>A0A5B7CM10_PORTR</name>
<proteinExistence type="predicted"/>
<keyword evidence="2" id="KW-1185">Reference proteome</keyword>
<organism evidence="1 2">
    <name type="scientific">Portunus trituberculatus</name>
    <name type="common">Swimming crab</name>
    <name type="synonym">Neptunus trituberculatus</name>
    <dbReference type="NCBI Taxonomy" id="210409"/>
    <lineage>
        <taxon>Eukaryota</taxon>
        <taxon>Metazoa</taxon>
        <taxon>Ecdysozoa</taxon>
        <taxon>Arthropoda</taxon>
        <taxon>Crustacea</taxon>
        <taxon>Multicrustacea</taxon>
        <taxon>Malacostraca</taxon>
        <taxon>Eumalacostraca</taxon>
        <taxon>Eucarida</taxon>
        <taxon>Decapoda</taxon>
        <taxon>Pleocyemata</taxon>
        <taxon>Brachyura</taxon>
        <taxon>Eubrachyura</taxon>
        <taxon>Portunoidea</taxon>
        <taxon>Portunidae</taxon>
        <taxon>Portuninae</taxon>
        <taxon>Portunus</taxon>
    </lineage>
</organism>
<comment type="caution">
    <text evidence="1">The sequence shown here is derived from an EMBL/GenBank/DDBJ whole genome shotgun (WGS) entry which is preliminary data.</text>
</comment>
<reference evidence="1 2" key="1">
    <citation type="submission" date="2019-05" db="EMBL/GenBank/DDBJ databases">
        <title>Another draft genome of Portunus trituberculatus and its Hox gene families provides insights of decapod evolution.</title>
        <authorList>
            <person name="Jeong J.-H."/>
            <person name="Song I."/>
            <person name="Kim S."/>
            <person name="Choi T."/>
            <person name="Kim D."/>
            <person name="Ryu S."/>
            <person name="Kim W."/>
        </authorList>
    </citation>
    <scope>NUCLEOTIDE SEQUENCE [LARGE SCALE GENOMIC DNA]</scope>
    <source>
        <tissue evidence="1">Muscle</tissue>
    </source>
</reference>
<gene>
    <name evidence="1" type="ORF">E2C01_002479</name>
</gene>
<accession>A0A5B7CM10</accession>
<evidence type="ECO:0000313" key="1">
    <source>
        <dbReference type="EMBL" id="MPC09861.1"/>
    </source>
</evidence>
<dbReference type="Proteomes" id="UP000324222">
    <property type="component" value="Unassembled WGS sequence"/>
</dbReference>